<feature type="region of interest" description="Disordered" evidence="1">
    <location>
        <begin position="1"/>
        <end position="29"/>
    </location>
</feature>
<comment type="caution">
    <text evidence="2">The sequence shown here is derived from an EMBL/GenBank/DDBJ whole genome shotgun (WGS) entry which is preliminary data.</text>
</comment>
<dbReference type="EMBL" id="BPLQ01000324">
    <property type="protein sequence ID" value="GIX69976.1"/>
    <property type="molecule type" value="Genomic_DNA"/>
</dbReference>
<evidence type="ECO:0000313" key="2">
    <source>
        <dbReference type="EMBL" id="GIX69976.1"/>
    </source>
</evidence>
<dbReference type="AlphaFoldDB" id="A0AAV4MC71"/>
<proteinExistence type="predicted"/>
<accession>A0AAV4MC71</accession>
<gene>
    <name evidence="2" type="ORF">CDAR_54071</name>
</gene>
<keyword evidence="3" id="KW-1185">Reference proteome</keyword>
<name>A0AAV4MC71_9ARAC</name>
<dbReference type="Proteomes" id="UP001054837">
    <property type="component" value="Unassembled WGS sequence"/>
</dbReference>
<reference evidence="2 3" key="1">
    <citation type="submission" date="2021-06" db="EMBL/GenBank/DDBJ databases">
        <title>Caerostris darwini draft genome.</title>
        <authorList>
            <person name="Kono N."/>
            <person name="Arakawa K."/>
        </authorList>
    </citation>
    <scope>NUCLEOTIDE SEQUENCE [LARGE SCALE GENOMIC DNA]</scope>
</reference>
<organism evidence="2 3">
    <name type="scientific">Caerostris darwini</name>
    <dbReference type="NCBI Taxonomy" id="1538125"/>
    <lineage>
        <taxon>Eukaryota</taxon>
        <taxon>Metazoa</taxon>
        <taxon>Ecdysozoa</taxon>
        <taxon>Arthropoda</taxon>
        <taxon>Chelicerata</taxon>
        <taxon>Arachnida</taxon>
        <taxon>Araneae</taxon>
        <taxon>Araneomorphae</taxon>
        <taxon>Entelegynae</taxon>
        <taxon>Araneoidea</taxon>
        <taxon>Araneidae</taxon>
        <taxon>Caerostris</taxon>
    </lineage>
</organism>
<protein>
    <submittedName>
        <fullName evidence="2">Uncharacterized protein</fullName>
    </submittedName>
</protein>
<sequence length="114" mass="13199">MGGGEWMAKSQTSQRCRRDLPAHSHVTPPSHIPSRDFRFLLPIVGNQRYYRLLRDGGERFGIFLPLPTPAYVTDRKKKKVDHVFKSYQWPGTYYLISSADGGGKGTKFLWFIYF</sequence>
<evidence type="ECO:0000256" key="1">
    <source>
        <dbReference type="SAM" id="MobiDB-lite"/>
    </source>
</evidence>
<evidence type="ECO:0000313" key="3">
    <source>
        <dbReference type="Proteomes" id="UP001054837"/>
    </source>
</evidence>